<dbReference type="SUPFAM" id="SSF56112">
    <property type="entry name" value="Protein kinase-like (PK-like)"/>
    <property type="match status" value="1"/>
</dbReference>
<sequence>MSDAPISQQLIEGTIIANRFKILQKLGAGACGSVFKVEEEQAGKSALAPPKLHCSTKGEAILLWSSVYALKVEYNDPTGQNESILKMEVQILEKLSKKKRVLKLIYSAKRPEFSYMVMTLLGESLGGLVEKFGPIFNVSTQLRIGIMLLHGVKQIHDIGYIHRDLKPANVALGYPGSEDERMMLILDFGLAREFITKMDGGKVGFRRPRDRAYFRGTSRYCSIAMHERTEQGRVDDLWGLCYILAELRAKLPWSEIYEKDDIAMVKKEALDEKVFSNSPVQLLDFVKEVRRLNYYDHPNYEKLFKILSDSMKEAGYRWKDPYHWEISKNKKRSDPKTKSKNKFVSMSEKLIRSRKSKSAAPKKPKESSSEKAGKTKALSVKNAPTPDPLADVPFFTNEDFSSNPIGF</sequence>
<gene>
    <name evidence="3" type="ORF">CAMP_LOCUS9418</name>
</gene>
<dbReference type="PROSITE" id="PS50011">
    <property type="entry name" value="PROTEIN_KINASE_DOM"/>
    <property type="match status" value="1"/>
</dbReference>
<organism evidence="3 4">
    <name type="scientific">Caenorhabditis angaria</name>
    <dbReference type="NCBI Taxonomy" id="860376"/>
    <lineage>
        <taxon>Eukaryota</taxon>
        <taxon>Metazoa</taxon>
        <taxon>Ecdysozoa</taxon>
        <taxon>Nematoda</taxon>
        <taxon>Chromadorea</taxon>
        <taxon>Rhabditida</taxon>
        <taxon>Rhabditina</taxon>
        <taxon>Rhabditomorpha</taxon>
        <taxon>Rhabditoidea</taxon>
        <taxon>Rhabditidae</taxon>
        <taxon>Peloderinae</taxon>
        <taxon>Caenorhabditis</taxon>
    </lineage>
</organism>
<name>A0A9P1IMJ0_9PELO</name>
<reference evidence="3" key="1">
    <citation type="submission" date="2022-11" db="EMBL/GenBank/DDBJ databases">
        <authorList>
            <person name="Kikuchi T."/>
        </authorList>
    </citation>
    <scope>NUCLEOTIDE SEQUENCE</scope>
    <source>
        <strain evidence="3">PS1010</strain>
    </source>
</reference>
<evidence type="ECO:0000256" key="1">
    <source>
        <dbReference type="SAM" id="MobiDB-lite"/>
    </source>
</evidence>
<dbReference type="SMART" id="SM00220">
    <property type="entry name" value="S_TKc"/>
    <property type="match status" value="1"/>
</dbReference>
<accession>A0A9P1IMJ0</accession>
<dbReference type="OrthoDB" id="5979581at2759"/>
<dbReference type="Pfam" id="PF00069">
    <property type="entry name" value="Pkinase"/>
    <property type="match status" value="1"/>
</dbReference>
<comment type="caution">
    <text evidence="3">The sequence shown here is derived from an EMBL/GenBank/DDBJ whole genome shotgun (WGS) entry which is preliminary data.</text>
</comment>
<dbReference type="PANTHER" id="PTHR11909">
    <property type="entry name" value="CASEIN KINASE-RELATED"/>
    <property type="match status" value="1"/>
</dbReference>
<feature type="compositionally biased region" description="Basic residues" evidence="1">
    <location>
        <begin position="352"/>
        <end position="362"/>
    </location>
</feature>
<protein>
    <recommendedName>
        <fullName evidence="2">Protein kinase domain-containing protein</fullName>
    </recommendedName>
</protein>
<dbReference type="InterPro" id="IPR050235">
    <property type="entry name" value="CK1_Ser-Thr_kinase"/>
</dbReference>
<proteinExistence type="predicted"/>
<dbReference type="Proteomes" id="UP001152747">
    <property type="component" value="Unassembled WGS sequence"/>
</dbReference>
<feature type="compositionally biased region" description="Polar residues" evidence="1">
    <location>
        <begin position="398"/>
        <end position="407"/>
    </location>
</feature>
<dbReference type="EMBL" id="CANHGI010000003">
    <property type="protein sequence ID" value="CAI5446781.1"/>
    <property type="molecule type" value="Genomic_DNA"/>
</dbReference>
<dbReference type="Gene3D" id="1.10.510.10">
    <property type="entry name" value="Transferase(Phosphotransferase) domain 1"/>
    <property type="match status" value="1"/>
</dbReference>
<dbReference type="InterPro" id="IPR011009">
    <property type="entry name" value="Kinase-like_dom_sf"/>
</dbReference>
<feature type="compositionally biased region" description="Basic and acidic residues" evidence="1">
    <location>
        <begin position="363"/>
        <end position="373"/>
    </location>
</feature>
<evidence type="ECO:0000313" key="3">
    <source>
        <dbReference type="EMBL" id="CAI5446781.1"/>
    </source>
</evidence>
<feature type="domain" description="Protein kinase" evidence="2">
    <location>
        <begin position="20"/>
        <end position="311"/>
    </location>
</feature>
<dbReference type="GO" id="GO:0004672">
    <property type="term" value="F:protein kinase activity"/>
    <property type="evidence" value="ECO:0007669"/>
    <property type="project" value="InterPro"/>
</dbReference>
<feature type="region of interest" description="Disordered" evidence="1">
    <location>
        <begin position="329"/>
        <end position="407"/>
    </location>
</feature>
<evidence type="ECO:0000259" key="2">
    <source>
        <dbReference type="PROSITE" id="PS50011"/>
    </source>
</evidence>
<dbReference type="GO" id="GO:0005524">
    <property type="term" value="F:ATP binding"/>
    <property type="evidence" value="ECO:0007669"/>
    <property type="project" value="InterPro"/>
</dbReference>
<evidence type="ECO:0000313" key="4">
    <source>
        <dbReference type="Proteomes" id="UP001152747"/>
    </source>
</evidence>
<dbReference type="InterPro" id="IPR000719">
    <property type="entry name" value="Prot_kinase_dom"/>
</dbReference>
<dbReference type="AlphaFoldDB" id="A0A9P1IMJ0"/>
<keyword evidence="4" id="KW-1185">Reference proteome</keyword>